<name>Q21CJ3_RHOPB</name>
<dbReference type="InterPro" id="IPR052155">
    <property type="entry name" value="Biofilm_reg_signaling"/>
</dbReference>
<dbReference type="SUPFAM" id="SSF55073">
    <property type="entry name" value="Nucleotide cyclase"/>
    <property type="match status" value="1"/>
</dbReference>
<feature type="domain" description="GGDEF" evidence="3">
    <location>
        <begin position="197"/>
        <end position="328"/>
    </location>
</feature>
<dbReference type="PROSITE" id="PS50113">
    <property type="entry name" value="PAC"/>
    <property type="match status" value="1"/>
</dbReference>
<dbReference type="InterPro" id="IPR029787">
    <property type="entry name" value="Nucleotide_cyclase"/>
</dbReference>
<dbReference type="KEGG" id="rpc:RPC_0318"/>
<reference evidence="4" key="1">
    <citation type="submission" date="2006-03" db="EMBL/GenBank/DDBJ databases">
        <title>Complete sequence of Rhodopseudomonas palustris BisB18.</title>
        <authorList>
            <consortium name="US DOE Joint Genome Institute"/>
            <person name="Copeland A."/>
            <person name="Lucas S."/>
            <person name="Lapidus A."/>
            <person name="Barry K."/>
            <person name="Detter J.C."/>
            <person name="Glavina del Rio T."/>
            <person name="Hammon N."/>
            <person name="Israni S."/>
            <person name="Dalin E."/>
            <person name="Tice H."/>
            <person name="Pitluck S."/>
            <person name="Chain P."/>
            <person name="Malfatti S."/>
            <person name="Shin M."/>
            <person name="Vergez L."/>
            <person name="Schmutz J."/>
            <person name="Larimer F."/>
            <person name="Land M."/>
            <person name="Hauser L."/>
            <person name="Pelletier D.A."/>
            <person name="Kyrpides N."/>
            <person name="Anderson I."/>
            <person name="Oda Y."/>
            <person name="Harwood C.S."/>
            <person name="Richardson P."/>
        </authorList>
    </citation>
    <scope>NUCLEOTIDE SEQUENCE [LARGE SCALE GENOMIC DNA]</scope>
    <source>
        <strain evidence="4">BisB18</strain>
    </source>
</reference>
<dbReference type="SMART" id="SM00267">
    <property type="entry name" value="GGDEF"/>
    <property type="match status" value="1"/>
</dbReference>
<dbReference type="HOGENOM" id="CLU_000445_11_4_5"/>
<dbReference type="PROSITE" id="PS50887">
    <property type="entry name" value="GGDEF"/>
    <property type="match status" value="1"/>
</dbReference>
<dbReference type="eggNOG" id="COG2202">
    <property type="taxonomic scope" value="Bacteria"/>
</dbReference>
<dbReference type="InterPro" id="IPR035965">
    <property type="entry name" value="PAS-like_dom_sf"/>
</dbReference>
<protein>
    <submittedName>
        <fullName evidence="4">Diguanylate cyclase (GGDEF domain)</fullName>
    </submittedName>
</protein>
<gene>
    <name evidence="4" type="ordered locus">RPC_0318</name>
</gene>
<dbReference type="CDD" id="cd01949">
    <property type="entry name" value="GGDEF"/>
    <property type="match status" value="1"/>
</dbReference>
<dbReference type="STRING" id="316056.RPC_0318"/>
<dbReference type="Gene3D" id="3.30.70.270">
    <property type="match status" value="1"/>
</dbReference>
<feature type="region of interest" description="Disordered" evidence="1">
    <location>
        <begin position="326"/>
        <end position="350"/>
    </location>
</feature>
<dbReference type="NCBIfam" id="TIGR00254">
    <property type="entry name" value="GGDEF"/>
    <property type="match status" value="1"/>
</dbReference>
<proteinExistence type="predicted"/>
<evidence type="ECO:0000259" key="2">
    <source>
        <dbReference type="PROSITE" id="PS50113"/>
    </source>
</evidence>
<dbReference type="eggNOG" id="COG2199">
    <property type="taxonomic scope" value="Bacteria"/>
</dbReference>
<dbReference type="InterPro" id="IPR000160">
    <property type="entry name" value="GGDEF_dom"/>
</dbReference>
<dbReference type="Pfam" id="PF00990">
    <property type="entry name" value="GGDEF"/>
    <property type="match status" value="1"/>
</dbReference>
<feature type="domain" description="PAC" evidence="2">
    <location>
        <begin position="115"/>
        <end position="166"/>
    </location>
</feature>
<dbReference type="SUPFAM" id="SSF55785">
    <property type="entry name" value="PYP-like sensor domain (PAS domain)"/>
    <property type="match status" value="1"/>
</dbReference>
<evidence type="ECO:0000313" key="4">
    <source>
        <dbReference type="EMBL" id="ABD85893.1"/>
    </source>
</evidence>
<organism evidence="4">
    <name type="scientific">Rhodopseudomonas palustris (strain BisB18)</name>
    <dbReference type="NCBI Taxonomy" id="316056"/>
    <lineage>
        <taxon>Bacteria</taxon>
        <taxon>Pseudomonadati</taxon>
        <taxon>Pseudomonadota</taxon>
        <taxon>Alphaproteobacteria</taxon>
        <taxon>Hyphomicrobiales</taxon>
        <taxon>Nitrobacteraceae</taxon>
        <taxon>Rhodopseudomonas</taxon>
    </lineage>
</organism>
<dbReference type="AlphaFoldDB" id="Q21CJ3"/>
<dbReference type="PANTHER" id="PTHR44757">
    <property type="entry name" value="DIGUANYLATE CYCLASE DGCP"/>
    <property type="match status" value="1"/>
</dbReference>
<dbReference type="PANTHER" id="PTHR44757:SF2">
    <property type="entry name" value="BIOFILM ARCHITECTURE MAINTENANCE PROTEIN MBAA"/>
    <property type="match status" value="1"/>
</dbReference>
<evidence type="ECO:0000256" key="1">
    <source>
        <dbReference type="SAM" id="MobiDB-lite"/>
    </source>
</evidence>
<evidence type="ECO:0000259" key="3">
    <source>
        <dbReference type="PROSITE" id="PS50887"/>
    </source>
</evidence>
<dbReference type="OrthoDB" id="9812260at2"/>
<dbReference type="Gene3D" id="3.30.450.20">
    <property type="entry name" value="PAS domain"/>
    <property type="match status" value="1"/>
</dbReference>
<sequence>MPLHRLQPTASSAAEMTAALQSQVDAQAALIRELSASLAHSRKIFDRSSAAARIGVWECTLPDESLSWTDVVYDLFDLPRGAVLNRRQLLDCYPEESARALHRLRSSAIEQLSGFSLDTEIVTVKGNRRWIRITATVESEDGVAVRIFGIKQDITDEKILADRTRYLAEFDVVTGLANRGRFQSTLAQLDEAADARPFGALLLVDLDEFKAVNDCFGHAAGDECLKQAGQRISKACGDARLVARFGGDEFAVLLGSHQRFAEISEIARSIIEEMRRPIVFHGHELQLGASVGVALVDGCTASQLFVMADKALYAAKEAGRGTFRIHKPGTGGRTAAVTRPPGGPRRILRG</sequence>
<dbReference type="EMBL" id="CP000301">
    <property type="protein sequence ID" value="ABD85893.1"/>
    <property type="molecule type" value="Genomic_DNA"/>
</dbReference>
<dbReference type="InterPro" id="IPR043128">
    <property type="entry name" value="Rev_trsase/Diguanyl_cyclase"/>
</dbReference>
<accession>Q21CJ3</accession>
<dbReference type="InterPro" id="IPR000700">
    <property type="entry name" value="PAS-assoc_C"/>
</dbReference>